<evidence type="ECO:0000259" key="2">
    <source>
        <dbReference type="Pfam" id="PF20150"/>
    </source>
</evidence>
<feature type="region of interest" description="Disordered" evidence="1">
    <location>
        <begin position="1"/>
        <end position="58"/>
    </location>
</feature>
<dbReference type="InterPro" id="IPR045518">
    <property type="entry name" value="2EXR"/>
</dbReference>
<protein>
    <recommendedName>
        <fullName evidence="2">2EXR domain-containing protein</fullName>
    </recommendedName>
</protein>
<evidence type="ECO:0000313" key="3">
    <source>
        <dbReference type="EMBL" id="KAL2075564.1"/>
    </source>
</evidence>
<feature type="domain" description="2EXR" evidence="2">
    <location>
        <begin position="78"/>
        <end position="150"/>
    </location>
</feature>
<proteinExistence type="predicted"/>
<dbReference type="Proteomes" id="UP001595075">
    <property type="component" value="Unassembled WGS sequence"/>
</dbReference>
<dbReference type="PANTHER" id="PTHR35910">
    <property type="entry name" value="2EXR DOMAIN-CONTAINING PROTEIN"/>
    <property type="match status" value="1"/>
</dbReference>
<gene>
    <name evidence="3" type="ORF">VTL71DRAFT_507</name>
</gene>
<accession>A0ABR4D094</accession>
<dbReference type="EMBL" id="JAZHXI010000001">
    <property type="protein sequence ID" value="KAL2075564.1"/>
    <property type="molecule type" value="Genomic_DNA"/>
</dbReference>
<reference evidence="3 4" key="1">
    <citation type="journal article" date="2024" name="Commun. Biol.">
        <title>Comparative genomic analysis of thermophilic fungi reveals convergent evolutionary adaptations and gene losses.</title>
        <authorList>
            <person name="Steindorff A.S."/>
            <person name="Aguilar-Pontes M.V."/>
            <person name="Robinson A.J."/>
            <person name="Andreopoulos B."/>
            <person name="LaButti K."/>
            <person name="Kuo A."/>
            <person name="Mondo S."/>
            <person name="Riley R."/>
            <person name="Otillar R."/>
            <person name="Haridas S."/>
            <person name="Lipzen A."/>
            <person name="Grimwood J."/>
            <person name="Schmutz J."/>
            <person name="Clum A."/>
            <person name="Reid I.D."/>
            <person name="Moisan M.C."/>
            <person name="Butler G."/>
            <person name="Nguyen T.T.M."/>
            <person name="Dewar K."/>
            <person name="Conant G."/>
            <person name="Drula E."/>
            <person name="Henrissat B."/>
            <person name="Hansel C."/>
            <person name="Singer S."/>
            <person name="Hutchinson M.I."/>
            <person name="de Vries R.P."/>
            <person name="Natvig D.O."/>
            <person name="Powell A.J."/>
            <person name="Tsang A."/>
            <person name="Grigoriev I.V."/>
        </authorList>
    </citation>
    <scope>NUCLEOTIDE SEQUENCE [LARGE SCALE GENOMIC DNA]</scope>
    <source>
        <strain evidence="3 4">CBS 494.80</strain>
    </source>
</reference>
<sequence>MPPSKSPPSKLKSKTPAKVKTPAKTKSPVKAKSTTKAKMPTKARSPAKAKSPVKSETAKATESAMIVRDSRPIIPMEFTIFKKMPLELQLIVWKYSHTSRIVTLKPSKTQFPALLHACSDSRRECILAGYQAFIRDMKTGLVFSPWRDILLLDRTSFSDSVKFHIDSFHTIKCRKFDLKMLAPVEKLAFSLREVMEIWKTQCFHCFLMNKVPAYFPNLKELIIILRPGPLGVTHDDMYEVTDHPLKYIRDFIVDVTKTFNNAQEDGKCKGIKLTLMRTETWAN</sequence>
<dbReference type="PANTHER" id="PTHR35910:SF6">
    <property type="entry name" value="2EXR DOMAIN-CONTAINING PROTEIN"/>
    <property type="match status" value="1"/>
</dbReference>
<dbReference type="Pfam" id="PF20150">
    <property type="entry name" value="2EXR"/>
    <property type="match status" value="1"/>
</dbReference>
<name>A0ABR4D094_9HELO</name>
<organism evidence="3 4">
    <name type="scientific">Oculimacula yallundae</name>
    <dbReference type="NCBI Taxonomy" id="86028"/>
    <lineage>
        <taxon>Eukaryota</taxon>
        <taxon>Fungi</taxon>
        <taxon>Dikarya</taxon>
        <taxon>Ascomycota</taxon>
        <taxon>Pezizomycotina</taxon>
        <taxon>Leotiomycetes</taxon>
        <taxon>Helotiales</taxon>
        <taxon>Ploettnerulaceae</taxon>
        <taxon>Oculimacula</taxon>
    </lineage>
</organism>
<feature type="compositionally biased region" description="Basic residues" evidence="1">
    <location>
        <begin position="11"/>
        <end position="47"/>
    </location>
</feature>
<evidence type="ECO:0000256" key="1">
    <source>
        <dbReference type="SAM" id="MobiDB-lite"/>
    </source>
</evidence>
<evidence type="ECO:0000313" key="4">
    <source>
        <dbReference type="Proteomes" id="UP001595075"/>
    </source>
</evidence>
<keyword evidence="4" id="KW-1185">Reference proteome</keyword>
<comment type="caution">
    <text evidence="3">The sequence shown here is derived from an EMBL/GenBank/DDBJ whole genome shotgun (WGS) entry which is preliminary data.</text>
</comment>